<feature type="non-terminal residue" evidence="1">
    <location>
        <position position="1"/>
    </location>
</feature>
<proteinExistence type="predicted"/>
<dbReference type="Gene3D" id="1.10.390.10">
    <property type="entry name" value="Neutral Protease Domain 2"/>
    <property type="match status" value="1"/>
</dbReference>
<gene>
    <name evidence="1" type="ORF">AVDCRST_MAG59-3293</name>
</gene>
<dbReference type="AlphaFoldDB" id="A0A6J4V582"/>
<dbReference type="EMBL" id="CADCWF010000229">
    <property type="protein sequence ID" value="CAA9568862.1"/>
    <property type="molecule type" value="Genomic_DNA"/>
</dbReference>
<reference evidence="1" key="1">
    <citation type="submission" date="2020-02" db="EMBL/GenBank/DDBJ databases">
        <authorList>
            <person name="Meier V. D."/>
        </authorList>
    </citation>
    <scope>NUCLEOTIDE SEQUENCE</scope>
    <source>
        <strain evidence="1">AVDCRST_MAG59</strain>
    </source>
</reference>
<evidence type="ECO:0000313" key="1">
    <source>
        <dbReference type="EMBL" id="CAA9568862.1"/>
    </source>
</evidence>
<protein>
    <recommendedName>
        <fullName evidence="2">Peptidase M1 membrane alanine aminopeptidase domain-containing protein</fullName>
    </recommendedName>
</protein>
<dbReference type="InterPro" id="IPR027268">
    <property type="entry name" value="Peptidase_M4/M1_CTD_sf"/>
</dbReference>
<dbReference type="SUPFAM" id="SSF55486">
    <property type="entry name" value="Metalloproteases ('zincins'), catalytic domain"/>
    <property type="match status" value="1"/>
</dbReference>
<name>A0A6J4V582_9BACT</name>
<sequence>LAVHALRVEVGDDAFFAILRGWTARYRNGNATVEDFAAFTEEVSGRELDAFFAAWLYSPEVPPLTIDRAGAATPVP</sequence>
<evidence type="ECO:0008006" key="2">
    <source>
        <dbReference type="Google" id="ProtNLM"/>
    </source>
</evidence>
<accession>A0A6J4V582</accession>
<organism evidence="1">
    <name type="scientific">uncultured Thermomicrobiales bacterium</name>
    <dbReference type="NCBI Taxonomy" id="1645740"/>
    <lineage>
        <taxon>Bacteria</taxon>
        <taxon>Pseudomonadati</taxon>
        <taxon>Thermomicrobiota</taxon>
        <taxon>Thermomicrobia</taxon>
        <taxon>Thermomicrobiales</taxon>
        <taxon>environmental samples</taxon>
    </lineage>
</organism>